<feature type="signal peptide" evidence="1">
    <location>
        <begin position="1"/>
        <end position="21"/>
    </location>
</feature>
<evidence type="ECO:0008006" key="4">
    <source>
        <dbReference type="Google" id="ProtNLM"/>
    </source>
</evidence>
<evidence type="ECO:0000256" key="1">
    <source>
        <dbReference type="SAM" id="SignalP"/>
    </source>
</evidence>
<feature type="chain" id="PRO_5024978677" description="Outer membrane protein beta-barrel domain-containing protein" evidence="1">
    <location>
        <begin position="22"/>
        <end position="251"/>
    </location>
</feature>
<accession>A0A660SF07</accession>
<name>A0A660SF07_UNCT6</name>
<dbReference type="Proteomes" id="UP000271125">
    <property type="component" value="Unassembled WGS sequence"/>
</dbReference>
<organism evidence="2 3">
    <name type="scientific">candidate division TA06 bacterium</name>
    <dbReference type="NCBI Taxonomy" id="2250710"/>
    <lineage>
        <taxon>Bacteria</taxon>
        <taxon>Bacteria division TA06</taxon>
    </lineage>
</organism>
<gene>
    <name evidence="2" type="ORF">DRP43_04455</name>
</gene>
<dbReference type="EMBL" id="QNBD01000196">
    <property type="protein sequence ID" value="RKX69389.1"/>
    <property type="molecule type" value="Genomic_DNA"/>
</dbReference>
<keyword evidence="1" id="KW-0732">Signal</keyword>
<dbReference type="AlphaFoldDB" id="A0A660SF07"/>
<proteinExistence type="predicted"/>
<evidence type="ECO:0000313" key="2">
    <source>
        <dbReference type="EMBL" id="RKX69389.1"/>
    </source>
</evidence>
<comment type="caution">
    <text evidence="2">The sequence shown here is derived from an EMBL/GenBank/DDBJ whole genome shotgun (WGS) entry which is preliminary data.</text>
</comment>
<reference evidence="2 3" key="1">
    <citation type="submission" date="2018-06" db="EMBL/GenBank/DDBJ databases">
        <title>Extensive metabolic versatility and redundancy in microbially diverse, dynamic hydrothermal sediments.</title>
        <authorList>
            <person name="Dombrowski N."/>
            <person name="Teske A."/>
            <person name="Baker B.J."/>
        </authorList>
    </citation>
    <scope>NUCLEOTIDE SEQUENCE [LARGE SCALE GENOMIC DNA]</scope>
    <source>
        <strain evidence="2">B10_G13</strain>
    </source>
</reference>
<protein>
    <recommendedName>
        <fullName evidence="4">Outer membrane protein beta-barrel domain-containing protein</fullName>
    </recommendedName>
</protein>
<sequence length="251" mass="28865">MKILLKLLLIFFCFISSSLLAQVNDSSKLTGLIFANYSYDIPGGDMADRYGNNSSVGGGFMVKTKSNWLFGFDGNYLFGNNIKNSNSILQRISTKQGFIIDGNGMYAEMYMYESGFLASLKFGKLFPVFGSNKNSGLVFISSIGMLEHKIRFEHKNNIIPQLKDDYKRGYDHLSNGLSVSEFIGYMSLSDKKFVNFFVGFEFTQAWTKCQRKYDFNLMQEYDTKYFDLLSGFKIGWIIPIYSKSNQKYYYY</sequence>
<evidence type="ECO:0000313" key="3">
    <source>
        <dbReference type="Proteomes" id="UP000271125"/>
    </source>
</evidence>